<accession>A0ABS2H1J4</accession>
<dbReference type="PANTHER" id="PTHR42713">
    <property type="entry name" value="HISTIDINE KINASE-RELATED"/>
    <property type="match status" value="1"/>
</dbReference>
<keyword evidence="4" id="KW-0902">Two-component regulatory system</keyword>
<reference evidence="11 12" key="1">
    <citation type="submission" date="2021-01" db="EMBL/GenBank/DDBJ databases">
        <title>Paenibacillus sp.nov. isolated from the rhizosphere soil of tomato plant.</title>
        <authorList>
            <person name="Thin K.K."/>
            <person name="Zhang X."/>
            <person name="He S."/>
        </authorList>
    </citation>
    <scope>NUCLEOTIDE SEQUENCE [LARGE SCALE GENOMIC DNA]</scope>
    <source>
        <strain evidence="11 12">DXFW5</strain>
    </source>
</reference>
<keyword evidence="2" id="KW-0963">Cytoplasm</keyword>
<dbReference type="PROSITE" id="PS50110">
    <property type="entry name" value="RESPONSE_REGULATORY"/>
    <property type="match status" value="1"/>
</dbReference>
<keyword evidence="7" id="KW-0804">Transcription</keyword>
<dbReference type="InterPro" id="IPR001789">
    <property type="entry name" value="Sig_transdc_resp-reg_receiver"/>
</dbReference>
<keyword evidence="6" id="KW-0238">DNA-binding</keyword>
<keyword evidence="5" id="KW-0805">Transcription regulation</keyword>
<evidence type="ECO:0000256" key="5">
    <source>
        <dbReference type="ARBA" id="ARBA00023015"/>
    </source>
</evidence>
<dbReference type="Pfam" id="PF12833">
    <property type="entry name" value="HTH_18"/>
    <property type="match status" value="1"/>
</dbReference>
<proteinExistence type="predicted"/>
<evidence type="ECO:0000256" key="6">
    <source>
        <dbReference type="ARBA" id="ARBA00023125"/>
    </source>
</evidence>
<evidence type="ECO:0000256" key="2">
    <source>
        <dbReference type="ARBA" id="ARBA00022490"/>
    </source>
</evidence>
<evidence type="ECO:0000256" key="4">
    <source>
        <dbReference type="ARBA" id="ARBA00023012"/>
    </source>
</evidence>
<comment type="caution">
    <text evidence="11">The sequence shown here is derived from an EMBL/GenBank/DDBJ whole genome shotgun (WGS) entry which is preliminary data.</text>
</comment>
<feature type="modified residue" description="4-aspartylphosphate" evidence="8">
    <location>
        <position position="55"/>
    </location>
</feature>
<dbReference type="InterPro" id="IPR018062">
    <property type="entry name" value="HTH_AraC-typ_CS"/>
</dbReference>
<dbReference type="Gene3D" id="1.10.10.60">
    <property type="entry name" value="Homeodomain-like"/>
    <property type="match status" value="2"/>
</dbReference>
<dbReference type="SMART" id="SM00342">
    <property type="entry name" value="HTH_ARAC"/>
    <property type="match status" value="1"/>
</dbReference>
<dbReference type="CDD" id="cd17536">
    <property type="entry name" value="REC_YesN-like"/>
    <property type="match status" value="1"/>
</dbReference>
<dbReference type="RefSeq" id="WP_193415066.1">
    <property type="nucleotide sequence ID" value="NZ_JADCNN020000004.1"/>
</dbReference>
<gene>
    <name evidence="11" type="ORF">IM700_006290</name>
</gene>
<dbReference type="InterPro" id="IPR018060">
    <property type="entry name" value="HTH_AraC"/>
</dbReference>
<evidence type="ECO:0000313" key="12">
    <source>
        <dbReference type="Proteomes" id="UP001516620"/>
    </source>
</evidence>
<dbReference type="Proteomes" id="UP001516620">
    <property type="component" value="Unassembled WGS sequence"/>
</dbReference>
<dbReference type="Gene3D" id="3.40.50.2300">
    <property type="match status" value="1"/>
</dbReference>
<dbReference type="EMBL" id="JADCNN020000004">
    <property type="protein sequence ID" value="MBM6995270.1"/>
    <property type="molecule type" value="Genomic_DNA"/>
</dbReference>
<sequence>MTKLLIVDDEKNIRFGLKTMIEREFPGQYDLTTAAHGAEALELYRTQGADIIITDIRMPIMDGIALIENVSEGPQPEGQAGRPQIIILSGYEDFRYAKAAIRYQAVDYLLKPIRRDELFAALRKCQDNLAKRSHMVEQLAATESYRLQVQSVRLQELLQTQQELAGADLSIWSSEIGFDQYAFPFTIAALTYKNVDGSRMKKEDLKSLVLHMFESVDGVLNASLLDREGRMILVGGPRSKFEELSLLAAERDLDGMLIGVSEEGSRLTDLALCYRQACESLKYTFIYPKTRLIWYEELQMKRLSYPVPRETIRKLGNILGTNREKEIGSLLHEIFRVDQLPELDMSYLEAVSRHMNEQVLDEVFRVYGEASVDVLKLYRKVGDMSNFCHFHDYFRSLEQLLSDLDEYIKEVRSAHSEHGDMKEAVAYIENHYHRQLNMAIVSNHVSLNYSYFSEAFKAYTGESFVTYLKKVRIRKAKELVGKGSLKLSEISNAVGFENTRHFSRVFKELEGVSPQEYRDKLVAGSAWTAGANTRMDEE</sequence>
<evidence type="ECO:0000256" key="3">
    <source>
        <dbReference type="ARBA" id="ARBA00022553"/>
    </source>
</evidence>
<dbReference type="PANTHER" id="PTHR42713:SF3">
    <property type="entry name" value="TRANSCRIPTIONAL REGULATORY PROTEIN HPTR"/>
    <property type="match status" value="1"/>
</dbReference>
<dbReference type="SMART" id="SM00448">
    <property type="entry name" value="REC"/>
    <property type="match status" value="1"/>
</dbReference>
<keyword evidence="3 8" id="KW-0597">Phosphoprotein</keyword>
<keyword evidence="12" id="KW-1185">Reference proteome</keyword>
<evidence type="ECO:0000256" key="7">
    <source>
        <dbReference type="ARBA" id="ARBA00023163"/>
    </source>
</evidence>
<evidence type="ECO:0000259" key="9">
    <source>
        <dbReference type="PROSITE" id="PS01124"/>
    </source>
</evidence>
<dbReference type="PROSITE" id="PS00041">
    <property type="entry name" value="HTH_ARAC_FAMILY_1"/>
    <property type="match status" value="1"/>
</dbReference>
<dbReference type="InterPro" id="IPR011006">
    <property type="entry name" value="CheY-like_superfamily"/>
</dbReference>
<evidence type="ECO:0000256" key="1">
    <source>
        <dbReference type="ARBA" id="ARBA00004496"/>
    </source>
</evidence>
<feature type="domain" description="HTH araC/xylS-type" evidence="9">
    <location>
        <begin position="422"/>
        <end position="520"/>
    </location>
</feature>
<dbReference type="SUPFAM" id="SSF46689">
    <property type="entry name" value="Homeodomain-like"/>
    <property type="match status" value="2"/>
</dbReference>
<dbReference type="SUPFAM" id="SSF52172">
    <property type="entry name" value="CheY-like"/>
    <property type="match status" value="1"/>
</dbReference>
<evidence type="ECO:0000313" key="11">
    <source>
        <dbReference type="EMBL" id="MBM6995270.1"/>
    </source>
</evidence>
<protein>
    <submittedName>
        <fullName evidence="11">Response regulator</fullName>
    </submittedName>
</protein>
<organism evidence="11 12">
    <name type="scientific">Paenibacillus rhizolycopersici</name>
    <dbReference type="NCBI Taxonomy" id="2780073"/>
    <lineage>
        <taxon>Bacteria</taxon>
        <taxon>Bacillati</taxon>
        <taxon>Bacillota</taxon>
        <taxon>Bacilli</taxon>
        <taxon>Bacillales</taxon>
        <taxon>Paenibacillaceae</taxon>
        <taxon>Paenibacillus</taxon>
    </lineage>
</organism>
<feature type="domain" description="Response regulatory" evidence="10">
    <location>
        <begin position="3"/>
        <end position="126"/>
    </location>
</feature>
<dbReference type="Pfam" id="PF00072">
    <property type="entry name" value="Response_reg"/>
    <property type="match status" value="1"/>
</dbReference>
<dbReference type="InterPro" id="IPR051552">
    <property type="entry name" value="HptR"/>
</dbReference>
<dbReference type="InterPro" id="IPR009057">
    <property type="entry name" value="Homeodomain-like_sf"/>
</dbReference>
<dbReference type="PROSITE" id="PS01124">
    <property type="entry name" value="HTH_ARAC_FAMILY_2"/>
    <property type="match status" value="1"/>
</dbReference>
<evidence type="ECO:0000259" key="10">
    <source>
        <dbReference type="PROSITE" id="PS50110"/>
    </source>
</evidence>
<dbReference type="PRINTS" id="PR00032">
    <property type="entry name" value="HTHARAC"/>
</dbReference>
<dbReference type="InterPro" id="IPR020449">
    <property type="entry name" value="Tscrpt_reg_AraC-type_HTH"/>
</dbReference>
<name>A0ABS2H1J4_9BACL</name>
<evidence type="ECO:0000256" key="8">
    <source>
        <dbReference type="PROSITE-ProRule" id="PRU00169"/>
    </source>
</evidence>
<comment type="subcellular location">
    <subcellularLocation>
        <location evidence="1">Cytoplasm</location>
    </subcellularLocation>
</comment>